<evidence type="ECO:0000313" key="2">
    <source>
        <dbReference type="Proteomes" id="UP000317557"/>
    </source>
</evidence>
<sequence length="188" mass="21652">MMNKENIFAYNTKEYKDFLKEFRALDGAKHMLIVFAGEFDTNRKAALDELKREVYDDASEIDLSEDIITPFEEESYRNIDECVESLKTDASLVIFRNAEQLNGAYTGFTSSVVKYATPQEKYFLKKIKELKVPVVLEFKDKEQLDPTVTRTADAVVKFPAPTSFIEKLAWKVKNVHVHGSHFLSPRPE</sequence>
<dbReference type="OrthoDB" id="1523612at2"/>
<dbReference type="Proteomes" id="UP000317557">
    <property type="component" value="Unassembled WGS sequence"/>
</dbReference>
<gene>
    <name evidence="1" type="ORF">SAMN06265219_101324</name>
</gene>
<accession>A0A521AR66</accession>
<dbReference type="EMBL" id="FXTP01000001">
    <property type="protein sequence ID" value="SMO37266.1"/>
    <property type="molecule type" value="Genomic_DNA"/>
</dbReference>
<dbReference type="AlphaFoldDB" id="A0A521AR66"/>
<name>A0A521AR66_9BACT</name>
<evidence type="ECO:0000313" key="1">
    <source>
        <dbReference type="EMBL" id="SMO37266.1"/>
    </source>
</evidence>
<reference evidence="1 2" key="1">
    <citation type="submission" date="2017-05" db="EMBL/GenBank/DDBJ databases">
        <authorList>
            <person name="Varghese N."/>
            <person name="Submissions S."/>
        </authorList>
    </citation>
    <scope>NUCLEOTIDE SEQUENCE [LARGE SCALE GENOMIC DNA]</scope>
    <source>
        <strain evidence="1 2">DSM 21985</strain>
    </source>
</reference>
<organism evidence="1 2">
    <name type="scientific">Gracilimonas mengyeensis</name>
    <dbReference type="NCBI Taxonomy" id="1302730"/>
    <lineage>
        <taxon>Bacteria</taxon>
        <taxon>Pseudomonadati</taxon>
        <taxon>Balneolota</taxon>
        <taxon>Balneolia</taxon>
        <taxon>Balneolales</taxon>
        <taxon>Balneolaceae</taxon>
        <taxon>Gracilimonas</taxon>
    </lineage>
</organism>
<proteinExistence type="predicted"/>
<protein>
    <recommendedName>
        <fullName evidence="3">DNA polymerase III, delta subunit</fullName>
    </recommendedName>
</protein>
<keyword evidence="2" id="KW-1185">Reference proteome</keyword>
<evidence type="ECO:0008006" key="3">
    <source>
        <dbReference type="Google" id="ProtNLM"/>
    </source>
</evidence>
<dbReference type="RefSeq" id="WP_142452834.1">
    <property type="nucleotide sequence ID" value="NZ_FXTP01000001.1"/>
</dbReference>